<accession>A0AAV4T1Z1</accession>
<dbReference type="AlphaFoldDB" id="A0AAV4T1Z1"/>
<evidence type="ECO:0000313" key="3">
    <source>
        <dbReference type="Proteomes" id="UP001054837"/>
    </source>
</evidence>
<comment type="caution">
    <text evidence="2">The sequence shown here is derived from an EMBL/GenBank/DDBJ whole genome shotgun (WGS) entry which is preliminary data.</text>
</comment>
<organism evidence="2 3">
    <name type="scientific">Caerostris darwini</name>
    <dbReference type="NCBI Taxonomy" id="1538125"/>
    <lineage>
        <taxon>Eukaryota</taxon>
        <taxon>Metazoa</taxon>
        <taxon>Ecdysozoa</taxon>
        <taxon>Arthropoda</taxon>
        <taxon>Chelicerata</taxon>
        <taxon>Arachnida</taxon>
        <taxon>Araneae</taxon>
        <taxon>Araneomorphae</taxon>
        <taxon>Entelegynae</taxon>
        <taxon>Araneoidea</taxon>
        <taxon>Araneidae</taxon>
        <taxon>Caerostris</taxon>
    </lineage>
</organism>
<proteinExistence type="predicted"/>
<protein>
    <submittedName>
        <fullName evidence="2">Uncharacterized protein</fullName>
    </submittedName>
</protein>
<keyword evidence="3" id="KW-1185">Reference proteome</keyword>
<feature type="region of interest" description="Disordered" evidence="1">
    <location>
        <begin position="1"/>
        <end position="26"/>
    </location>
</feature>
<dbReference type="EMBL" id="BPLQ01008818">
    <property type="protein sequence ID" value="GIY39562.1"/>
    <property type="molecule type" value="Genomic_DNA"/>
</dbReference>
<feature type="compositionally biased region" description="Basic and acidic residues" evidence="1">
    <location>
        <begin position="11"/>
        <end position="26"/>
    </location>
</feature>
<gene>
    <name evidence="2" type="ORF">CDAR_539321</name>
</gene>
<sequence>MNAQCHRKWPSLRDKVSRRGGGEGRRAADRLTAALRLAFINRGSGRQSMPPQRIIQEKDNYRGADLFWSSRHVVSKRPSLTPAKGGQKREKLNCCETIVI</sequence>
<name>A0AAV4T1Z1_9ARAC</name>
<dbReference type="Proteomes" id="UP001054837">
    <property type="component" value="Unassembled WGS sequence"/>
</dbReference>
<reference evidence="2 3" key="1">
    <citation type="submission" date="2021-06" db="EMBL/GenBank/DDBJ databases">
        <title>Caerostris darwini draft genome.</title>
        <authorList>
            <person name="Kono N."/>
            <person name="Arakawa K."/>
        </authorList>
    </citation>
    <scope>NUCLEOTIDE SEQUENCE [LARGE SCALE GENOMIC DNA]</scope>
</reference>
<feature type="compositionally biased region" description="Basic residues" evidence="1">
    <location>
        <begin position="1"/>
        <end position="10"/>
    </location>
</feature>
<evidence type="ECO:0000256" key="1">
    <source>
        <dbReference type="SAM" id="MobiDB-lite"/>
    </source>
</evidence>
<evidence type="ECO:0000313" key="2">
    <source>
        <dbReference type="EMBL" id="GIY39562.1"/>
    </source>
</evidence>